<dbReference type="RefSeq" id="WP_106604387.1">
    <property type="nucleotide sequence ID" value="NZ_PYGK01000011.1"/>
</dbReference>
<feature type="transmembrane region" description="Helical" evidence="1">
    <location>
        <begin position="14"/>
        <end position="36"/>
    </location>
</feature>
<evidence type="ECO:0000313" key="2">
    <source>
        <dbReference type="EMBL" id="PSL26428.1"/>
    </source>
</evidence>
<evidence type="ECO:0000313" key="3">
    <source>
        <dbReference type="Proteomes" id="UP000240978"/>
    </source>
</evidence>
<keyword evidence="1" id="KW-0472">Membrane</keyword>
<feature type="transmembrane region" description="Helical" evidence="1">
    <location>
        <begin position="463"/>
        <end position="484"/>
    </location>
</feature>
<dbReference type="PANTHER" id="PTHR34219">
    <property type="entry name" value="IRON-REGULATED INNER MEMBRANE PROTEIN-RELATED"/>
    <property type="match status" value="1"/>
</dbReference>
<dbReference type="Pfam" id="PF03929">
    <property type="entry name" value="PepSY_TM"/>
    <property type="match status" value="1"/>
</dbReference>
<dbReference type="OrthoDB" id="9760788at2"/>
<accession>A0A2P8FXI4</accession>
<feature type="transmembrane region" description="Helical" evidence="1">
    <location>
        <begin position="213"/>
        <end position="236"/>
    </location>
</feature>
<organism evidence="2 3">
    <name type="scientific">Chitinophaga ginsengisoli</name>
    <dbReference type="NCBI Taxonomy" id="363837"/>
    <lineage>
        <taxon>Bacteria</taxon>
        <taxon>Pseudomonadati</taxon>
        <taxon>Bacteroidota</taxon>
        <taxon>Chitinophagia</taxon>
        <taxon>Chitinophagales</taxon>
        <taxon>Chitinophagaceae</taxon>
        <taxon>Chitinophaga</taxon>
    </lineage>
</organism>
<protein>
    <submittedName>
        <fullName evidence="2">PepSY-associated transmembrane protein</fullName>
    </submittedName>
</protein>
<dbReference type="PANTHER" id="PTHR34219:SF6">
    <property type="entry name" value="BLR3280 PROTEIN"/>
    <property type="match status" value="1"/>
</dbReference>
<dbReference type="AlphaFoldDB" id="A0A2P8FXI4"/>
<name>A0A2P8FXI4_9BACT</name>
<dbReference type="Proteomes" id="UP000240978">
    <property type="component" value="Unassembled WGS sequence"/>
</dbReference>
<sequence>MKTTIKFFLLVHRYLGFALSLLFVVWFLSGFAMMYVRYPTMRQHEKLQNLAPVDLQLCKLNLNEALVIAGVKDTMRTVRLGMMLGRPVYRLTTTRGDYKAVFADNGELFSGTDSVLADKLASTFGKPCRVRKTAVLTQIDQWMAGARSQGYTTPVYQMQMDDDEDTYMYVSVQTGEVVQRVNARQRFLAWLGPIPHWIYLTVLLRNRSLWNDIIIWISSLGVIMCIAGIVMGLVRYKRKDKSSLAFSPYKKRWFRWHHYTGFIFGIVVFTWVFSGLLSMTPWDWAPMTRLDIEETAQWTGGPMKAALFSLSPSKVIQRLNNEISVKEIHLIQLNGKPYYLAYEDDDHTRLMPADVDSGTPFEKFDYRPFIKMVQALNPGIGIKESKVLSEYDDYYYSKYNEKRLPVLRVKMSTLQETWYYVDLKTGQVVLKHEKLSRLERWLYHGLHSLDFKWLVYRRPLWDFVVGVLMIGGLSVSVTGLVLTWKWIKRKANLKPAPKKRLKL</sequence>
<dbReference type="EMBL" id="PYGK01000011">
    <property type="protein sequence ID" value="PSL26428.1"/>
    <property type="molecule type" value="Genomic_DNA"/>
</dbReference>
<feature type="transmembrane region" description="Helical" evidence="1">
    <location>
        <begin position="256"/>
        <end position="277"/>
    </location>
</feature>
<evidence type="ECO:0000256" key="1">
    <source>
        <dbReference type="SAM" id="Phobius"/>
    </source>
</evidence>
<comment type="caution">
    <text evidence="2">The sequence shown here is derived from an EMBL/GenBank/DDBJ whole genome shotgun (WGS) entry which is preliminary data.</text>
</comment>
<keyword evidence="1 2" id="KW-0812">Transmembrane</keyword>
<feature type="transmembrane region" description="Helical" evidence="1">
    <location>
        <begin position="187"/>
        <end position="207"/>
    </location>
</feature>
<proteinExistence type="predicted"/>
<dbReference type="InterPro" id="IPR005625">
    <property type="entry name" value="PepSY-ass_TM"/>
</dbReference>
<gene>
    <name evidence="2" type="ORF">CLV42_111140</name>
</gene>
<keyword evidence="1" id="KW-1133">Transmembrane helix</keyword>
<keyword evidence="3" id="KW-1185">Reference proteome</keyword>
<reference evidence="2 3" key="1">
    <citation type="submission" date="2018-03" db="EMBL/GenBank/DDBJ databases">
        <title>Genomic Encyclopedia of Archaeal and Bacterial Type Strains, Phase II (KMG-II): from individual species to whole genera.</title>
        <authorList>
            <person name="Goeker M."/>
        </authorList>
    </citation>
    <scope>NUCLEOTIDE SEQUENCE [LARGE SCALE GENOMIC DNA]</scope>
    <source>
        <strain evidence="2 3">DSM 18107</strain>
    </source>
</reference>